<dbReference type="SUPFAM" id="SSF46785">
    <property type="entry name" value="Winged helix' DNA-binding domain"/>
    <property type="match status" value="1"/>
</dbReference>
<dbReference type="PROSITE" id="PS50931">
    <property type="entry name" value="HTH_LYSR"/>
    <property type="match status" value="1"/>
</dbReference>
<keyword evidence="3 6" id="KW-0238">DNA-binding</keyword>
<dbReference type="Gene3D" id="3.40.190.290">
    <property type="match status" value="1"/>
</dbReference>
<sequence length="297" mass="32276">MAERKRTEVDWQDVRVFLALGRYRSLSAAARALQVNHATIARRIQSLEGSMGEKLVERRPEGYLLTAAGERALEAATGMEAAAQLLTRKDGADDGDVRGVVRINAPPALAHAFLAAQLARVTSAHPGLDIDLATDLHAVSLDRRKADIAVRIGRPNDGDLIAQSVGKLACGFYGTDERCAEVEAGLPPVFISFDEQHSDMPEGIWLAQQFPRARVAFRAENQLLQATAARAGAGIALLPHYIARQVPGLRPCALTPLPPAREVVLLIRGQDRHARPIRTVMRHLVDAFKESRALFGA</sequence>
<dbReference type="AlphaFoldDB" id="A0A368XMN8"/>
<dbReference type="Proteomes" id="UP000252884">
    <property type="component" value="Unassembled WGS sequence"/>
</dbReference>
<feature type="domain" description="HTH lysR-type" evidence="5">
    <location>
        <begin position="9"/>
        <end position="66"/>
    </location>
</feature>
<comment type="caution">
    <text evidence="6">The sequence shown here is derived from an EMBL/GenBank/DDBJ whole genome shotgun (WGS) entry which is preliminary data.</text>
</comment>
<dbReference type="InterPro" id="IPR005119">
    <property type="entry name" value="LysR_subst-bd"/>
</dbReference>
<dbReference type="OrthoDB" id="8579932at2"/>
<evidence type="ECO:0000259" key="5">
    <source>
        <dbReference type="PROSITE" id="PS50931"/>
    </source>
</evidence>
<evidence type="ECO:0000256" key="4">
    <source>
        <dbReference type="ARBA" id="ARBA00023163"/>
    </source>
</evidence>
<comment type="similarity">
    <text evidence="1">Belongs to the LysR transcriptional regulatory family.</text>
</comment>
<protein>
    <submittedName>
        <fullName evidence="6">DNA-binding transcriptional LysR family regulator</fullName>
    </submittedName>
</protein>
<dbReference type="PANTHER" id="PTHR30537:SF3">
    <property type="entry name" value="TRANSCRIPTIONAL REGULATORY PROTEIN"/>
    <property type="match status" value="1"/>
</dbReference>
<evidence type="ECO:0000313" key="7">
    <source>
        <dbReference type="Proteomes" id="UP000252884"/>
    </source>
</evidence>
<gene>
    <name evidence="6" type="ORF">DES41_106142</name>
</gene>
<organism evidence="6 7">
    <name type="scientific">Pseudorhodoferax soli</name>
    <dbReference type="NCBI Taxonomy" id="545864"/>
    <lineage>
        <taxon>Bacteria</taxon>
        <taxon>Pseudomonadati</taxon>
        <taxon>Pseudomonadota</taxon>
        <taxon>Betaproteobacteria</taxon>
        <taxon>Burkholderiales</taxon>
        <taxon>Comamonadaceae</taxon>
    </lineage>
</organism>
<name>A0A368XMN8_9BURK</name>
<evidence type="ECO:0000313" key="6">
    <source>
        <dbReference type="EMBL" id="RCW69271.1"/>
    </source>
</evidence>
<reference evidence="6 7" key="1">
    <citation type="submission" date="2018-07" db="EMBL/GenBank/DDBJ databases">
        <title>Genomic Encyclopedia of Type Strains, Phase IV (KMG-IV): sequencing the most valuable type-strain genomes for metagenomic binning, comparative biology and taxonomic classification.</title>
        <authorList>
            <person name="Goeker M."/>
        </authorList>
    </citation>
    <scope>NUCLEOTIDE SEQUENCE [LARGE SCALE GENOMIC DNA]</scope>
    <source>
        <strain evidence="6 7">DSM 21634</strain>
    </source>
</reference>
<dbReference type="InterPro" id="IPR036390">
    <property type="entry name" value="WH_DNA-bd_sf"/>
</dbReference>
<keyword evidence="4" id="KW-0804">Transcription</keyword>
<evidence type="ECO:0000256" key="3">
    <source>
        <dbReference type="ARBA" id="ARBA00023125"/>
    </source>
</evidence>
<keyword evidence="2" id="KW-0805">Transcription regulation</keyword>
<keyword evidence="7" id="KW-1185">Reference proteome</keyword>
<dbReference type="Pfam" id="PF00126">
    <property type="entry name" value="HTH_1"/>
    <property type="match status" value="1"/>
</dbReference>
<dbReference type="EMBL" id="QPJK01000006">
    <property type="protein sequence ID" value="RCW69271.1"/>
    <property type="molecule type" value="Genomic_DNA"/>
</dbReference>
<dbReference type="InterPro" id="IPR036388">
    <property type="entry name" value="WH-like_DNA-bd_sf"/>
</dbReference>
<dbReference type="SUPFAM" id="SSF53850">
    <property type="entry name" value="Periplasmic binding protein-like II"/>
    <property type="match status" value="1"/>
</dbReference>
<dbReference type="GO" id="GO:0043565">
    <property type="term" value="F:sequence-specific DNA binding"/>
    <property type="evidence" value="ECO:0007669"/>
    <property type="project" value="TreeGrafter"/>
</dbReference>
<accession>A0A368XMN8</accession>
<dbReference type="RefSeq" id="WP_114469691.1">
    <property type="nucleotide sequence ID" value="NZ_QPJK01000006.1"/>
</dbReference>
<dbReference type="GO" id="GO:0006351">
    <property type="term" value="P:DNA-templated transcription"/>
    <property type="evidence" value="ECO:0007669"/>
    <property type="project" value="TreeGrafter"/>
</dbReference>
<dbReference type="InterPro" id="IPR058163">
    <property type="entry name" value="LysR-type_TF_proteobact-type"/>
</dbReference>
<dbReference type="GO" id="GO:0003700">
    <property type="term" value="F:DNA-binding transcription factor activity"/>
    <property type="evidence" value="ECO:0007669"/>
    <property type="project" value="InterPro"/>
</dbReference>
<dbReference type="Pfam" id="PF03466">
    <property type="entry name" value="LysR_substrate"/>
    <property type="match status" value="1"/>
</dbReference>
<dbReference type="InterPro" id="IPR000847">
    <property type="entry name" value="LysR_HTH_N"/>
</dbReference>
<dbReference type="PANTHER" id="PTHR30537">
    <property type="entry name" value="HTH-TYPE TRANSCRIPTIONAL REGULATOR"/>
    <property type="match status" value="1"/>
</dbReference>
<evidence type="ECO:0000256" key="2">
    <source>
        <dbReference type="ARBA" id="ARBA00023015"/>
    </source>
</evidence>
<dbReference type="Gene3D" id="1.10.10.10">
    <property type="entry name" value="Winged helix-like DNA-binding domain superfamily/Winged helix DNA-binding domain"/>
    <property type="match status" value="1"/>
</dbReference>
<evidence type="ECO:0000256" key="1">
    <source>
        <dbReference type="ARBA" id="ARBA00009437"/>
    </source>
</evidence>
<proteinExistence type="inferred from homology"/>